<dbReference type="Pfam" id="PF05598">
    <property type="entry name" value="DUF772"/>
    <property type="match status" value="1"/>
</dbReference>
<evidence type="ECO:0000313" key="3">
    <source>
        <dbReference type="EMBL" id="MPM51819.1"/>
    </source>
</evidence>
<dbReference type="GO" id="GO:0004803">
    <property type="term" value="F:transposase activity"/>
    <property type="evidence" value="ECO:0007669"/>
    <property type="project" value="InterPro"/>
</dbReference>
<feature type="domain" description="Transposase IS4-like" evidence="1">
    <location>
        <begin position="278"/>
        <end position="400"/>
    </location>
</feature>
<gene>
    <name evidence="3" type="ORF">SDC9_98570</name>
</gene>
<dbReference type="Pfam" id="PF01609">
    <property type="entry name" value="DDE_Tnp_1"/>
    <property type="match status" value="1"/>
</dbReference>
<dbReference type="GO" id="GO:0003677">
    <property type="term" value="F:DNA binding"/>
    <property type="evidence" value="ECO:0007669"/>
    <property type="project" value="InterPro"/>
</dbReference>
<dbReference type="PANTHER" id="PTHR33803:SF3">
    <property type="entry name" value="BLL1974 PROTEIN"/>
    <property type="match status" value="1"/>
</dbReference>
<dbReference type="InterPro" id="IPR008490">
    <property type="entry name" value="Transposase_InsH_N"/>
</dbReference>
<dbReference type="PANTHER" id="PTHR33803">
    <property type="entry name" value="IS1478 TRANSPOSASE"/>
    <property type="match status" value="1"/>
</dbReference>
<dbReference type="NCBIfam" id="NF033578">
    <property type="entry name" value="transpos_IS5_1"/>
    <property type="match status" value="1"/>
</dbReference>
<evidence type="ECO:0000259" key="1">
    <source>
        <dbReference type="Pfam" id="PF01609"/>
    </source>
</evidence>
<accession>A0A645AF68</accession>
<dbReference type="InterPro" id="IPR047710">
    <property type="entry name" value="Transpos_IS5-like"/>
</dbReference>
<evidence type="ECO:0000259" key="2">
    <source>
        <dbReference type="Pfam" id="PF05598"/>
    </source>
</evidence>
<protein>
    <submittedName>
        <fullName evidence="3">IS5 family transposase ISPna3</fullName>
    </submittedName>
</protein>
<dbReference type="InterPro" id="IPR002559">
    <property type="entry name" value="Transposase_11"/>
</dbReference>
<reference evidence="3" key="1">
    <citation type="submission" date="2019-08" db="EMBL/GenBank/DDBJ databases">
        <authorList>
            <person name="Kucharzyk K."/>
            <person name="Murdoch R.W."/>
            <person name="Higgins S."/>
            <person name="Loffler F."/>
        </authorList>
    </citation>
    <scope>NUCLEOTIDE SEQUENCE</scope>
</reference>
<name>A0A645AF68_9ZZZZ</name>
<dbReference type="EMBL" id="VSSQ01013584">
    <property type="protein sequence ID" value="MPM51819.1"/>
    <property type="molecule type" value="Genomic_DNA"/>
</dbReference>
<organism evidence="3">
    <name type="scientific">bioreactor metagenome</name>
    <dbReference type="NCBI Taxonomy" id="1076179"/>
    <lineage>
        <taxon>unclassified sequences</taxon>
        <taxon>metagenomes</taxon>
        <taxon>ecological metagenomes</taxon>
    </lineage>
</organism>
<comment type="caution">
    <text evidence="3">The sequence shown here is derived from an EMBL/GenBank/DDBJ whole genome shotgun (WGS) entry which is preliminary data.</text>
</comment>
<dbReference type="GO" id="GO:0006313">
    <property type="term" value="P:DNA transposition"/>
    <property type="evidence" value="ECO:0007669"/>
    <property type="project" value="InterPro"/>
</dbReference>
<feature type="domain" description="Transposase InsH N-terminal" evidence="2">
    <location>
        <begin position="17"/>
        <end position="115"/>
    </location>
</feature>
<proteinExistence type="predicted"/>
<dbReference type="AlphaFoldDB" id="A0A645AF68"/>
<sequence length="454" mass="50811">MKPHERSPQTDELFRSRLDEQLNMRHPLVRLAALMNWQEIERSFSVHFTSGRGRPALSPRLVAGLLYLQHVNDASDEAVVNTWLENPYWQFFCGEQYLQTELPIDPSSLTRWRKRIGEEGVETLLAVTIEAARAAGLIKCSSIDTVIVDTTVMPKAVAHPTDSKLLERSRQHLVKLAKDNGIGLRQNYNRQAPRMAAQAARYAHARQFQRMRKTIKALRVLVGRVHREIARKVGELPGQMQAKAKDLLARTGRILTQKTKDKKKLYALHAPEVECISKGKARTPYEFGVKVSLATTLKEGLVVGCRSMPGNPYDGHTLDETLEQVGILCGTDKKPHTAIVDKGYKGARIEGVRILMSGQKRGITKRLKAMIKRRSAIEPTIGHMKMDGRLGRNPLKGALGDAIHAVMCGAGHNLRLILAALRLYCARFLRTLETGICWLLAFAFSVIQNSALAR</sequence>